<accession>A0A2A2CF12</accession>
<dbReference type="AlphaFoldDB" id="A0A2A2CF12"/>
<gene>
    <name evidence="1" type="ORF">BTQ06_07080</name>
</gene>
<proteinExistence type="predicted"/>
<reference evidence="1 2" key="1">
    <citation type="submission" date="2016-12" db="EMBL/GenBank/DDBJ databases">
        <title>Real-Time Genomic Investigation Underlying the Public Health Response to a Shiga Toxin-Producing Escherichia Coli O26:H11 Outbreak in a Nursery.</title>
        <authorList>
            <person name="Ferdous M."/>
            <person name="Moran-Gilad J."/>
            <person name="Rossen J.W."/>
            <person name="Gdalevich M."/>
        </authorList>
    </citation>
    <scope>NUCLEOTIDE SEQUENCE [LARGE SCALE GENOMIC DNA]</scope>
    <source>
        <strain evidence="1 2">STEC 514-2</strain>
    </source>
</reference>
<name>A0A2A2CF12_ECOLX</name>
<protein>
    <submittedName>
        <fullName evidence="1">TnaA domain protein</fullName>
    </submittedName>
</protein>
<evidence type="ECO:0000313" key="1">
    <source>
        <dbReference type="EMBL" id="PAU24929.1"/>
    </source>
</evidence>
<dbReference type="Proteomes" id="UP000218543">
    <property type="component" value="Unassembled WGS sequence"/>
</dbReference>
<evidence type="ECO:0000313" key="2">
    <source>
        <dbReference type="Proteomes" id="UP000218543"/>
    </source>
</evidence>
<feature type="non-terminal residue" evidence="1">
    <location>
        <position position="36"/>
    </location>
</feature>
<dbReference type="EMBL" id="MRVZ01000020">
    <property type="protein sequence ID" value="PAU24929.1"/>
    <property type="molecule type" value="Genomic_DNA"/>
</dbReference>
<comment type="caution">
    <text evidence="1">The sequence shown here is derived from an EMBL/GenBank/DDBJ whole genome shotgun (WGS) entry which is preliminary data.</text>
</comment>
<sequence length="36" mass="4316">MENFNHLPEPFRIRVIDPVKRTTRAYREEAIIKSGM</sequence>
<organism evidence="1 2">
    <name type="scientific">Escherichia coli</name>
    <dbReference type="NCBI Taxonomy" id="562"/>
    <lineage>
        <taxon>Bacteria</taxon>
        <taxon>Pseudomonadati</taxon>
        <taxon>Pseudomonadota</taxon>
        <taxon>Gammaproteobacteria</taxon>
        <taxon>Enterobacterales</taxon>
        <taxon>Enterobacteriaceae</taxon>
        <taxon>Escherichia</taxon>
    </lineage>
</organism>